<keyword evidence="4 7" id="KW-0812">Transmembrane</keyword>
<comment type="similarity">
    <text evidence="7">Belongs to the binding-protein-dependent transport system permease family.</text>
</comment>
<evidence type="ECO:0000256" key="5">
    <source>
        <dbReference type="ARBA" id="ARBA00022989"/>
    </source>
</evidence>
<feature type="transmembrane region" description="Helical" evidence="7">
    <location>
        <begin position="12"/>
        <end position="35"/>
    </location>
</feature>
<gene>
    <name evidence="9" type="ORF">QRT04_03200</name>
</gene>
<evidence type="ECO:0000256" key="7">
    <source>
        <dbReference type="RuleBase" id="RU363032"/>
    </source>
</evidence>
<accession>A0ABT7SCK9</accession>
<dbReference type="PROSITE" id="PS50928">
    <property type="entry name" value="ABC_TM1"/>
    <property type="match status" value="1"/>
</dbReference>
<dbReference type="InterPro" id="IPR000515">
    <property type="entry name" value="MetI-like"/>
</dbReference>
<evidence type="ECO:0000313" key="9">
    <source>
        <dbReference type="EMBL" id="MDM7853929.1"/>
    </source>
</evidence>
<feature type="domain" description="ABC transmembrane type-1" evidence="8">
    <location>
        <begin position="135"/>
        <end position="348"/>
    </location>
</feature>
<keyword evidence="6 7" id="KW-0472">Membrane</keyword>
<protein>
    <submittedName>
        <fullName evidence="9">Sugar ABC transporter permease</fullName>
    </submittedName>
</protein>
<dbReference type="Proteomes" id="UP001529338">
    <property type="component" value="Unassembled WGS sequence"/>
</dbReference>
<organism evidence="9 10">
    <name type="scientific">Cellulomonas alba</name>
    <dbReference type="NCBI Taxonomy" id="3053467"/>
    <lineage>
        <taxon>Bacteria</taxon>
        <taxon>Bacillati</taxon>
        <taxon>Actinomycetota</taxon>
        <taxon>Actinomycetes</taxon>
        <taxon>Micrococcales</taxon>
        <taxon>Cellulomonadaceae</taxon>
        <taxon>Cellulomonas</taxon>
    </lineage>
</organism>
<evidence type="ECO:0000256" key="3">
    <source>
        <dbReference type="ARBA" id="ARBA00022475"/>
    </source>
</evidence>
<dbReference type="Pfam" id="PF00528">
    <property type="entry name" value="BPD_transp_1"/>
    <property type="match status" value="1"/>
</dbReference>
<dbReference type="SUPFAM" id="SSF161098">
    <property type="entry name" value="MetI-like"/>
    <property type="match status" value="2"/>
</dbReference>
<dbReference type="Gene3D" id="1.10.3720.10">
    <property type="entry name" value="MetI-like"/>
    <property type="match status" value="1"/>
</dbReference>
<dbReference type="PANTHER" id="PTHR30193">
    <property type="entry name" value="ABC TRANSPORTER PERMEASE PROTEIN"/>
    <property type="match status" value="1"/>
</dbReference>
<feature type="transmembrane region" description="Helical" evidence="7">
    <location>
        <begin position="221"/>
        <end position="242"/>
    </location>
</feature>
<dbReference type="InterPro" id="IPR035906">
    <property type="entry name" value="MetI-like_sf"/>
</dbReference>
<feature type="transmembrane region" description="Helical" evidence="7">
    <location>
        <begin position="139"/>
        <end position="161"/>
    </location>
</feature>
<feature type="transmembrane region" description="Helical" evidence="7">
    <location>
        <begin position="101"/>
        <end position="119"/>
    </location>
</feature>
<comment type="subcellular location">
    <subcellularLocation>
        <location evidence="1 7">Cell membrane</location>
        <topology evidence="1 7">Multi-pass membrane protein</topology>
    </subcellularLocation>
</comment>
<feature type="transmembrane region" description="Helical" evidence="7">
    <location>
        <begin position="77"/>
        <end position="94"/>
    </location>
</feature>
<name>A0ABT7SCK9_9CELL</name>
<evidence type="ECO:0000259" key="8">
    <source>
        <dbReference type="PROSITE" id="PS50928"/>
    </source>
</evidence>
<proteinExistence type="inferred from homology"/>
<keyword evidence="10" id="KW-1185">Reference proteome</keyword>
<reference evidence="9 10" key="1">
    <citation type="submission" date="2023-06" db="EMBL/GenBank/DDBJ databases">
        <title>Cellulomonas sp. MW4 Whole genome sequence.</title>
        <authorList>
            <person name="Park S."/>
        </authorList>
    </citation>
    <scope>NUCLEOTIDE SEQUENCE [LARGE SCALE GENOMIC DNA]</scope>
    <source>
        <strain evidence="9 10">MW4</strain>
    </source>
</reference>
<dbReference type="RefSeq" id="WP_289453453.1">
    <property type="nucleotide sequence ID" value="NZ_JAUCGQ010000001.1"/>
</dbReference>
<dbReference type="EMBL" id="JAUCGQ010000001">
    <property type="protein sequence ID" value="MDM7853929.1"/>
    <property type="molecule type" value="Genomic_DNA"/>
</dbReference>
<evidence type="ECO:0000256" key="6">
    <source>
        <dbReference type="ARBA" id="ARBA00023136"/>
    </source>
</evidence>
<dbReference type="CDD" id="cd06261">
    <property type="entry name" value="TM_PBP2"/>
    <property type="match status" value="1"/>
</dbReference>
<feature type="transmembrane region" description="Helical" evidence="7">
    <location>
        <begin position="279"/>
        <end position="298"/>
    </location>
</feature>
<dbReference type="PANTHER" id="PTHR30193:SF41">
    <property type="entry name" value="DIACETYLCHITOBIOSE UPTAKE SYSTEM PERMEASE PROTEIN NGCF"/>
    <property type="match status" value="1"/>
</dbReference>
<sequence length="356" mass="39473">MRRSRAVGRAGLGTGMSFVGPFLLVYAAFLLYPLVQAVRMSLYDWDLLGMAPQWRGADNYVQMLWGTQMEWDLAHLWQLRLLILVVAALVAWRAARSRSRIQYCGVAALLLLATVLGFHPGPDGMWYDPLFWESFTHTLQFTLMSTPLIIGLGLAMALAVNNSRHRGGKIYQVAFFVPYVLPISVATLVWTNVLSPGRGILSAFLANFGVEPISWLGDQHLAMPAIVVMTAWWTVGFNLVMFSAGLQDIDPTLYEAAMLDGANTWHRFLHVTMPGLRHVTALVLVMQIIAGFVVFGQVNIMTSGGPGNATRTLVLHLYETGFTQKHLGAGAAMALFLFAVMFVISLVQLRLMREEK</sequence>
<evidence type="ECO:0000256" key="2">
    <source>
        <dbReference type="ARBA" id="ARBA00022448"/>
    </source>
</evidence>
<feature type="transmembrane region" description="Helical" evidence="7">
    <location>
        <begin position="327"/>
        <end position="347"/>
    </location>
</feature>
<keyword evidence="3" id="KW-1003">Cell membrane</keyword>
<evidence type="ECO:0000313" key="10">
    <source>
        <dbReference type="Proteomes" id="UP001529338"/>
    </source>
</evidence>
<evidence type="ECO:0000256" key="1">
    <source>
        <dbReference type="ARBA" id="ARBA00004651"/>
    </source>
</evidence>
<dbReference type="InterPro" id="IPR051393">
    <property type="entry name" value="ABC_transporter_permease"/>
</dbReference>
<feature type="transmembrane region" description="Helical" evidence="7">
    <location>
        <begin position="173"/>
        <end position="193"/>
    </location>
</feature>
<comment type="caution">
    <text evidence="9">The sequence shown here is derived from an EMBL/GenBank/DDBJ whole genome shotgun (WGS) entry which is preliminary data.</text>
</comment>
<keyword evidence="5 7" id="KW-1133">Transmembrane helix</keyword>
<keyword evidence="2 7" id="KW-0813">Transport</keyword>
<evidence type="ECO:0000256" key="4">
    <source>
        <dbReference type="ARBA" id="ARBA00022692"/>
    </source>
</evidence>